<dbReference type="InterPro" id="IPR014729">
    <property type="entry name" value="Rossmann-like_a/b/a_fold"/>
</dbReference>
<evidence type="ECO:0000256" key="6">
    <source>
        <dbReference type="ARBA" id="ARBA00022598"/>
    </source>
</evidence>
<dbReference type="InterPro" id="IPR002305">
    <property type="entry name" value="aa-tRNA-synth_Ic"/>
</dbReference>
<dbReference type="Pfam" id="PF00579">
    <property type="entry name" value="tRNA-synt_1b"/>
    <property type="match status" value="1"/>
</dbReference>
<sequence length="487" mass="54358">MAETANAVALNESQIPEVPAEAAAQGSKQTVDPWNVQGEIGADGQIKAINYDKLIEEFGTKKIDEELLARFERVTGKKPHHFLRRGIVFSHRDFELILDRYERNEPFFLYTGRGPSSDSIHVGHCTPFMFTKWLQDTFDVPLVIMLTDDEKYLFSEKRTIEEVQGYCDSNIRDIISMGFDPNKTFIFSDYDYVGGAFYRQITRLAKHITLNQARAIFGFNDSSNIGKIHFGSIQGAAAFANSFPHIFGEDEKKTVGIPCLIPCAVDQDPYFRATRDVAARLTYQGVRFAKPSLIHSLFLPALQGPGTKMSASIDSSAIFMTDTPNQIKNKVNKYAFSGGKVSVEEHRAVGGDTEVDVAYQYLRFFLEDDEELEKIRVAYSKGELLTGELKALCIKELQTFVVAFQERRAKVDDAAVRQFTDIRPLTWAGNPKVPKADIVVPKVEGADGAEGGDGKLTKNQLKKLEKQKQIEAKKAQKAKEKEGAAAA</sequence>
<organism evidence="14 15">
    <name type="scientific">Triangularia verruculosa</name>
    <dbReference type="NCBI Taxonomy" id="2587418"/>
    <lineage>
        <taxon>Eukaryota</taxon>
        <taxon>Fungi</taxon>
        <taxon>Dikarya</taxon>
        <taxon>Ascomycota</taxon>
        <taxon>Pezizomycotina</taxon>
        <taxon>Sordariomycetes</taxon>
        <taxon>Sordariomycetidae</taxon>
        <taxon>Sordariales</taxon>
        <taxon>Podosporaceae</taxon>
        <taxon>Triangularia</taxon>
    </lineage>
</organism>
<dbReference type="Gene3D" id="3.40.50.620">
    <property type="entry name" value="HUPs"/>
    <property type="match status" value="1"/>
</dbReference>
<dbReference type="GO" id="GO:0005524">
    <property type="term" value="F:ATP binding"/>
    <property type="evidence" value="ECO:0007669"/>
    <property type="project" value="UniProtKB-KW"/>
</dbReference>
<evidence type="ECO:0000256" key="13">
    <source>
        <dbReference type="SAM" id="MobiDB-lite"/>
    </source>
</evidence>
<keyword evidence="7 12" id="KW-0547">Nucleotide-binding</keyword>
<proteinExistence type="inferred from homology"/>
<dbReference type="EC" id="6.1.1.2" evidence="3"/>
<feature type="region of interest" description="Disordered" evidence="13">
    <location>
        <begin position="468"/>
        <end position="487"/>
    </location>
</feature>
<dbReference type="GO" id="GO:0004830">
    <property type="term" value="F:tryptophan-tRNA ligase activity"/>
    <property type="evidence" value="ECO:0007669"/>
    <property type="project" value="UniProtKB-EC"/>
</dbReference>
<evidence type="ECO:0000256" key="4">
    <source>
        <dbReference type="ARBA" id="ARBA00013782"/>
    </source>
</evidence>
<comment type="similarity">
    <text evidence="2 12">Belongs to the class-I aminoacyl-tRNA synthetase family.</text>
</comment>
<dbReference type="FunFam" id="3.40.50.620:FF:000033">
    <property type="entry name" value="tryptophan--tRNA ligase, cytoplasmic"/>
    <property type="match status" value="1"/>
</dbReference>
<dbReference type="CDD" id="cd00806">
    <property type="entry name" value="TrpRS_core"/>
    <property type="match status" value="1"/>
</dbReference>
<keyword evidence="15" id="KW-1185">Reference proteome</keyword>
<evidence type="ECO:0000256" key="10">
    <source>
        <dbReference type="ARBA" id="ARBA00023146"/>
    </source>
</evidence>
<gene>
    <name evidence="14" type="ORF">QBC40DRAFT_273886</name>
</gene>
<name>A0AAN6XN03_9PEZI</name>
<evidence type="ECO:0000256" key="11">
    <source>
        <dbReference type="ARBA" id="ARBA00030268"/>
    </source>
</evidence>
<accession>A0AAN6XN03</accession>
<dbReference type="PANTHER" id="PTHR10055">
    <property type="entry name" value="TRYPTOPHANYL-TRNA SYNTHETASE"/>
    <property type="match status" value="1"/>
</dbReference>
<dbReference type="EMBL" id="MU863886">
    <property type="protein sequence ID" value="KAK4203793.1"/>
    <property type="molecule type" value="Genomic_DNA"/>
</dbReference>
<keyword evidence="5" id="KW-0963">Cytoplasm</keyword>
<evidence type="ECO:0000256" key="2">
    <source>
        <dbReference type="ARBA" id="ARBA00005594"/>
    </source>
</evidence>
<reference evidence="14" key="2">
    <citation type="submission" date="2023-05" db="EMBL/GenBank/DDBJ databases">
        <authorList>
            <consortium name="Lawrence Berkeley National Laboratory"/>
            <person name="Steindorff A."/>
            <person name="Hensen N."/>
            <person name="Bonometti L."/>
            <person name="Westerberg I."/>
            <person name="Brannstrom I.O."/>
            <person name="Guillou S."/>
            <person name="Cros-Aarteil S."/>
            <person name="Calhoun S."/>
            <person name="Haridas S."/>
            <person name="Kuo A."/>
            <person name="Mondo S."/>
            <person name="Pangilinan J."/>
            <person name="Riley R."/>
            <person name="Labutti K."/>
            <person name="Andreopoulos B."/>
            <person name="Lipzen A."/>
            <person name="Chen C."/>
            <person name="Yanf M."/>
            <person name="Daum C."/>
            <person name="Ng V."/>
            <person name="Clum A."/>
            <person name="Ohm R."/>
            <person name="Martin F."/>
            <person name="Silar P."/>
            <person name="Natvig D."/>
            <person name="Lalanne C."/>
            <person name="Gautier V."/>
            <person name="Ament-Velasquez S.L."/>
            <person name="Kruys A."/>
            <person name="Hutchinson M.I."/>
            <person name="Powell A.J."/>
            <person name="Barry K."/>
            <person name="Miller A.N."/>
            <person name="Grigoriev I.V."/>
            <person name="Debuchy R."/>
            <person name="Gladieux P."/>
            <person name="Thoren M.H."/>
            <person name="Johannesson H."/>
        </authorList>
    </citation>
    <scope>NUCLEOTIDE SEQUENCE</scope>
    <source>
        <strain evidence="14">CBS 315.58</strain>
    </source>
</reference>
<dbReference type="PANTHER" id="PTHR10055:SF1">
    <property type="entry name" value="TRYPTOPHAN--TRNA LIGASE, CYTOPLASMIC"/>
    <property type="match status" value="1"/>
</dbReference>
<comment type="caution">
    <text evidence="14">The sequence shown here is derived from an EMBL/GenBank/DDBJ whole genome shotgun (WGS) entry which is preliminary data.</text>
</comment>
<evidence type="ECO:0000313" key="15">
    <source>
        <dbReference type="Proteomes" id="UP001303160"/>
    </source>
</evidence>
<evidence type="ECO:0000256" key="1">
    <source>
        <dbReference type="ARBA" id="ARBA00004496"/>
    </source>
</evidence>
<protein>
    <recommendedName>
        <fullName evidence="4">Tryptophan--tRNA ligase, cytoplasmic</fullName>
        <ecNumber evidence="3">6.1.1.2</ecNumber>
    </recommendedName>
    <alternativeName>
        <fullName evidence="11">Tryptophanyl-tRNA synthetase</fullName>
    </alternativeName>
</protein>
<evidence type="ECO:0000256" key="12">
    <source>
        <dbReference type="RuleBase" id="RU363036"/>
    </source>
</evidence>
<dbReference type="Gene3D" id="1.10.240.10">
    <property type="entry name" value="Tyrosyl-Transfer RNA Synthetase"/>
    <property type="match status" value="1"/>
</dbReference>
<dbReference type="PROSITE" id="PS00178">
    <property type="entry name" value="AA_TRNA_LIGASE_I"/>
    <property type="match status" value="1"/>
</dbReference>
<evidence type="ECO:0000256" key="9">
    <source>
        <dbReference type="ARBA" id="ARBA00022917"/>
    </source>
</evidence>
<keyword evidence="8 12" id="KW-0067">ATP-binding</keyword>
<keyword evidence="10 12" id="KW-0030">Aminoacyl-tRNA synthetase</keyword>
<evidence type="ECO:0000256" key="5">
    <source>
        <dbReference type="ARBA" id="ARBA00022490"/>
    </source>
</evidence>
<dbReference type="GO" id="GO:0005737">
    <property type="term" value="C:cytoplasm"/>
    <property type="evidence" value="ECO:0007669"/>
    <property type="project" value="UniProtKB-SubCell"/>
</dbReference>
<dbReference type="SUPFAM" id="SSF52374">
    <property type="entry name" value="Nucleotidylyl transferase"/>
    <property type="match status" value="1"/>
</dbReference>
<evidence type="ECO:0000256" key="7">
    <source>
        <dbReference type="ARBA" id="ARBA00022741"/>
    </source>
</evidence>
<dbReference type="Proteomes" id="UP001303160">
    <property type="component" value="Unassembled WGS sequence"/>
</dbReference>
<reference evidence="14" key="1">
    <citation type="journal article" date="2023" name="Mol. Phylogenet. Evol.">
        <title>Genome-scale phylogeny and comparative genomics of the fungal order Sordariales.</title>
        <authorList>
            <person name="Hensen N."/>
            <person name="Bonometti L."/>
            <person name="Westerberg I."/>
            <person name="Brannstrom I.O."/>
            <person name="Guillou S."/>
            <person name="Cros-Aarteil S."/>
            <person name="Calhoun S."/>
            <person name="Haridas S."/>
            <person name="Kuo A."/>
            <person name="Mondo S."/>
            <person name="Pangilinan J."/>
            <person name="Riley R."/>
            <person name="LaButti K."/>
            <person name="Andreopoulos B."/>
            <person name="Lipzen A."/>
            <person name="Chen C."/>
            <person name="Yan M."/>
            <person name="Daum C."/>
            <person name="Ng V."/>
            <person name="Clum A."/>
            <person name="Steindorff A."/>
            <person name="Ohm R.A."/>
            <person name="Martin F."/>
            <person name="Silar P."/>
            <person name="Natvig D.O."/>
            <person name="Lalanne C."/>
            <person name="Gautier V."/>
            <person name="Ament-Velasquez S.L."/>
            <person name="Kruys A."/>
            <person name="Hutchinson M.I."/>
            <person name="Powell A.J."/>
            <person name="Barry K."/>
            <person name="Miller A.N."/>
            <person name="Grigoriev I.V."/>
            <person name="Debuchy R."/>
            <person name="Gladieux P."/>
            <person name="Hiltunen Thoren M."/>
            <person name="Johannesson H."/>
        </authorList>
    </citation>
    <scope>NUCLEOTIDE SEQUENCE</scope>
    <source>
        <strain evidence="14">CBS 315.58</strain>
    </source>
</reference>
<keyword evidence="9 12" id="KW-0648">Protein biosynthesis</keyword>
<dbReference type="AlphaFoldDB" id="A0AAN6XN03"/>
<dbReference type="NCBIfam" id="TIGR00233">
    <property type="entry name" value="trpS"/>
    <property type="match status" value="1"/>
</dbReference>
<dbReference type="FunFam" id="1.10.240.10:FF:000003">
    <property type="entry name" value="Tryptophan--tRNA ligase, cytoplasmic"/>
    <property type="match status" value="1"/>
</dbReference>
<dbReference type="InterPro" id="IPR001412">
    <property type="entry name" value="aa-tRNA-synth_I_CS"/>
</dbReference>
<dbReference type="GO" id="GO:0006436">
    <property type="term" value="P:tryptophanyl-tRNA aminoacylation"/>
    <property type="evidence" value="ECO:0007669"/>
    <property type="project" value="InterPro"/>
</dbReference>
<evidence type="ECO:0000313" key="14">
    <source>
        <dbReference type="EMBL" id="KAK4203793.1"/>
    </source>
</evidence>
<dbReference type="InterPro" id="IPR002306">
    <property type="entry name" value="Trp-tRNA-ligase"/>
</dbReference>
<evidence type="ECO:0000256" key="3">
    <source>
        <dbReference type="ARBA" id="ARBA00013161"/>
    </source>
</evidence>
<evidence type="ECO:0000256" key="8">
    <source>
        <dbReference type="ARBA" id="ARBA00022840"/>
    </source>
</evidence>
<keyword evidence="6 12" id="KW-0436">Ligase</keyword>
<comment type="subcellular location">
    <subcellularLocation>
        <location evidence="1">Cytoplasm</location>
    </subcellularLocation>
</comment>
<dbReference type="PRINTS" id="PR01039">
    <property type="entry name" value="TRNASYNTHTRP"/>
</dbReference>